<evidence type="ECO:0000256" key="1">
    <source>
        <dbReference type="SAM" id="MobiDB-lite"/>
    </source>
</evidence>
<accession>A0ABT3CML2</accession>
<gene>
    <name evidence="2" type="ORF">H7J73_32200</name>
</gene>
<dbReference type="RefSeq" id="WP_264071967.1">
    <property type="nucleotide sequence ID" value="NZ_JACKTY010000051.1"/>
</dbReference>
<dbReference type="Gene3D" id="3.40.50.300">
    <property type="entry name" value="P-loop containing nucleotide triphosphate hydrolases"/>
    <property type="match status" value="1"/>
</dbReference>
<evidence type="ECO:0008006" key="4">
    <source>
        <dbReference type="Google" id="ProtNLM"/>
    </source>
</evidence>
<feature type="region of interest" description="Disordered" evidence="1">
    <location>
        <begin position="298"/>
        <end position="328"/>
    </location>
</feature>
<keyword evidence="3" id="KW-1185">Reference proteome</keyword>
<evidence type="ECO:0000313" key="2">
    <source>
        <dbReference type="EMBL" id="MCV7230680.1"/>
    </source>
</evidence>
<comment type="caution">
    <text evidence="2">The sequence shown here is derived from an EMBL/GenBank/DDBJ whole genome shotgun (WGS) entry which is preliminary data.</text>
</comment>
<proteinExistence type="predicted"/>
<feature type="compositionally biased region" description="Basic and acidic residues" evidence="1">
    <location>
        <begin position="315"/>
        <end position="325"/>
    </location>
</feature>
<dbReference type="SUPFAM" id="SSF52540">
    <property type="entry name" value="P-loop containing nucleoside triphosphate hydrolases"/>
    <property type="match status" value="1"/>
</dbReference>
<name>A0ABT3CML2_9MYCO</name>
<protein>
    <recommendedName>
        <fullName evidence="4">Terminase large subunit</fullName>
    </recommendedName>
</protein>
<dbReference type="EMBL" id="JACKTY010000051">
    <property type="protein sequence ID" value="MCV7230680.1"/>
    <property type="molecule type" value="Genomic_DNA"/>
</dbReference>
<organism evidence="2 3">
    <name type="scientific">Mycolicibacterium komossense</name>
    <dbReference type="NCBI Taxonomy" id="1779"/>
    <lineage>
        <taxon>Bacteria</taxon>
        <taxon>Bacillati</taxon>
        <taxon>Actinomycetota</taxon>
        <taxon>Actinomycetes</taxon>
        <taxon>Mycobacteriales</taxon>
        <taxon>Mycobacteriaceae</taxon>
        <taxon>Mycolicibacterium</taxon>
    </lineage>
</organism>
<sequence length="557" mass="62592">MADLDVRSPVRGRADLGDDFLPKPWPKYVGDWPRLTGRQEPAFWSGFEGDETDGDVAANIGFEVGHRCMPWQWWSLRKILSRLPADEDGFRLWTHPDCLLIIPRQNGKTEIAILLILLGLFVFGEKIIYSAQRWATAEEVYDRLIEIIEAHPWLSDRLNKRVGLKDGYSKEKDRGVIEVRIGDEIAEVRIGLRTADLGNGLTKLDRVIFDEAYKLTPAQKIALTGAQLAAENPQTIYLSTPPVHWLPKYRDCHVLAGLRRLGLARSSELFFAEWMAERPEPDERNPEEYARLLKAARDNPDAARQANPSHGVIHRQRDMDREKRQASSPDEVALYCADYLGWGEYPPDEQDRPLPFPLEAWRDMTETAPVLVGDRVIAVHRSLDREWWAIAAGCRTAGGKVHLEVGYLRRVKLPQVALFLAILIEMWDPAAIIVDGRGPANVLVAKMKDLGFEVLEANTPQMAKACGGFVDAALAGELSHVGQPILEDAIKVVQKRELPMGDFVWNDAELGVPQWTAVTLAHWGTQMFSEEVGESPAPAISRDVQNLDEVDLLEAAF</sequence>
<dbReference type="InterPro" id="IPR027417">
    <property type="entry name" value="P-loop_NTPase"/>
</dbReference>
<evidence type="ECO:0000313" key="3">
    <source>
        <dbReference type="Proteomes" id="UP001526201"/>
    </source>
</evidence>
<reference evidence="2 3" key="1">
    <citation type="journal article" date="2022" name="BMC Genomics">
        <title>Comparative genome analysis of mycobacteria focusing on tRNA and non-coding RNA.</title>
        <authorList>
            <person name="Behra P.R.K."/>
            <person name="Pettersson B.M.F."/>
            <person name="Ramesh M."/>
            <person name="Das S."/>
            <person name="Dasgupta S."/>
            <person name="Kirsebom L.A."/>
        </authorList>
    </citation>
    <scope>NUCLEOTIDE SEQUENCE [LARGE SCALE GENOMIC DNA]</scope>
    <source>
        <strain evidence="2 3">DSM 44078</strain>
    </source>
</reference>
<dbReference type="Proteomes" id="UP001526201">
    <property type="component" value="Unassembled WGS sequence"/>
</dbReference>